<name>A0A4V3HW26_COLTR</name>
<dbReference type="EMBL" id="RYZW01000056">
    <property type="protein sequence ID" value="TDZ54587.1"/>
    <property type="molecule type" value="Genomic_DNA"/>
</dbReference>
<dbReference type="Gene3D" id="1.20.1250.20">
    <property type="entry name" value="MFS general substrate transporter like domains"/>
    <property type="match status" value="2"/>
</dbReference>
<keyword evidence="6 8" id="KW-0472">Membrane</keyword>
<dbReference type="GO" id="GO:0016020">
    <property type="term" value="C:membrane"/>
    <property type="evidence" value="ECO:0007669"/>
    <property type="project" value="UniProtKB-SubCell"/>
</dbReference>
<comment type="similarity">
    <text evidence="2">Belongs to the major facilitator superfamily. Sugar transporter (TC 2.A.1.1) family.</text>
</comment>
<feature type="transmembrane region" description="Helical" evidence="8">
    <location>
        <begin position="49"/>
        <end position="74"/>
    </location>
</feature>
<feature type="domain" description="Major facilitator superfamily (MFS) profile" evidence="9">
    <location>
        <begin position="54"/>
        <end position="469"/>
    </location>
</feature>
<keyword evidence="4 8" id="KW-0812">Transmembrane</keyword>
<dbReference type="PANTHER" id="PTHR48020:SF22">
    <property type="entry name" value="MAJOR FACILITATOR SUPERFAMILY (MFS) PROFILE DOMAIN-CONTAINING PROTEIN-RELATED"/>
    <property type="match status" value="1"/>
</dbReference>
<accession>A0A4V3HW26</accession>
<dbReference type="Pfam" id="PF00083">
    <property type="entry name" value="Sugar_tr"/>
    <property type="match status" value="2"/>
</dbReference>
<keyword evidence="3" id="KW-0813">Transport</keyword>
<dbReference type="Proteomes" id="UP000295703">
    <property type="component" value="Unassembled WGS sequence"/>
</dbReference>
<evidence type="ECO:0000313" key="11">
    <source>
        <dbReference type="Proteomes" id="UP000295703"/>
    </source>
</evidence>
<evidence type="ECO:0000256" key="6">
    <source>
        <dbReference type="ARBA" id="ARBA00023136"/>
    </source>
</evidence>
<dbReference type="SUPFAM" id="SSF103473">
    <property type="entry name" value="MFS general substrate transporter"/>
    <property type="match status" value="1"/>
</dbReference>
<feature type="transmembrane region" description="Helical" evidence="8">
    <location>
        <begin position="94"/>
        <end position="114"/>
    </location>
</feature>
<evidence type="ECO:0000259" key="9">
    <source>
        <dbReference type="PROSITE" id="PS50850"/>
    </source>
</evidence>
<feature type="transmembrane region" description="Helical" evidence="8">
    <location>
        <begin position="447"/>
        <end position="465"/>
    </location>
</feature>
<feature type="transmembrane region" description="Helical" evidence="8">
    <location>
        <begin position="339"/>
        <end position="361"/>
    </location>
</feature>
<dbReference type="PANTHER" id="PTHR48020">
    <property type="entry name" value="PROTON MYO-INOSITOL COTRANSPORTER"/>
    <property type="match status" value="1"/>
</dbReference>
<dbReference type="GO" id="GO:1904679">
    <property type="term" value="P:myo-inositol import across plasma membrane"/>
    <property type="evidence" value="ECO:0007669"/>
    <property type="project" value="TreeGrafter"/>
</dbReference>
<dbReference type="GO" id="GO:0005366">
    <property type="term" value="F:myo-inositol:proton symporter activity"/>
    <property type="evidence" value="ECO:0007669"/>
    <property type="project" value="TreeGrafter"/>
</dbReference>
<dbReference type="PROSITE" id="PS00217">
    <property type="entry name" value="SUGAR_TRANSPORT_2"/>
    <property type="match status" value="1"/>
</dbReference>
<comment type="caution">
    <text evidence="10">The sequence shown here is derived from an EMBL/GenBank/DDBJ whole genome shotgun (WGS) entry which is preliminary data.</text>
</comment>
<protein>
    <submittedName>
        <fullName evidence="10">Myo-inositol transporter 1</fullName>
    </submittedName>
</protein>
<feature type="transmembrane region" description="Helical" evidence="8">
    <location>
        <begin position="209"/>
        <end position="227"/>
    </location>
</feature>
<reference evidence="10 11" key="1">
    <citation type="submission" date="2018-12" db="EMBL/GenBank/DDBJ databases">
        <title>Genome sequence and assembly of Colletotrichum trifolii.</title>
        <authorList>
            <person name="Gan P."/>
            <person name="Shirasu K."/>
        </authorList>
    </citation>
    <scope>NUCLEOTIDE SEQUENCE [LARGE SCALE GENOMIC DNA]</scope>
    <source>
        <strain evidence="10 11">543-2</strain>
    </source>
</reference>
<feature type="transmembrane region" description="Helical" evidence="8">
    <location>
        <begin position="181"/>
        <end position="203"/>
    </location>
</feature>
<proteinExistence type="inferred from homology"/>
<dbReference type="AlphaFoldDB" id="A0A4V3HW26"/>
<feature type="transmembrane region" description="Helical" evidence="8">
    <location>
        <begin position="376"/>
        <end position="402"/>
    </location>
</feature>
<keyword evidence="5 8" id="KW-1133">Transmembrane helix</keyword>
<dbReference type="InterPro" id="IPR005828">
    <property type="entry name" value="MFS_sugar_transport-like"/>
</dbReference>
<dbReference type="InterPro" id="IPR050814">
    <property type="entry name" value="Myo-inositol_Transporter"/>
</dbReference>
<feature type="transmembrane region" description="Helical" evidence="8">
    <location>
        <begin position="121"/>
        <end position="144"/>
    </location>
</feature>
<feature type="region of interest" description="Disordered" evidence="7">
    <location>
        <begin position="1"/>
        <end position="42"/>
    </location>
</feature>
<organism evidence="10 11">
    <name type="scientific">Colletotrichum trifolii</name>
    <dbReference type="NCBI Taxonomy" id="5466"/>
    <lineage>
        <taxon>Eukaryota</taxon>
        <taxon>Fungi</taxon>
        <taxon>Dikarya</taxon>
        <taxon>Ascomycota</taxon>
        <taxon>Pezizomycotina</taxon>
        <taxon>Sordariomycetes</taxon>
        <taxon>Hypocreomycetidae</taxon>
        <taxon>Glomerellales</taxon>
        <taxon>Glomerellaceae</taxon>
        <taxon>Colletotrichum</taxon>
        <taxon>Colletotrichum orbiculare species complex</taxon>
    </lineage>
</organism>
<keyword evidence="11" id="KW-1185">Reference proteome</keyword>
<feature type="transmembrane region" description="Helical" evidence="8">
    <location>
        <begin position="414"/>
        <end position="435"/>
    </location>
</feature>
<evidence type="ECO:0000313" key="10">
    <source>
        <dbReference type="EMBL" id="TDZ54587.1"/>
    </source>
</evidence>
<dbReference type="PROSITE" id="PS50850">
    <property type="entry name" value="MFS"/>
    <property type="match status" value="1"/>
</dbReference>
<evidence type="ECO:0000256" key="8">
    <source>
        <dbReference type="SAM" id="Phobius"/>
    </source>
</evidence>
<dbReference type="InterPro" id="IPR005829">
    <property type="entry name" value="Sugar_transporter_CS"/>
</dbReference>
<dbReference type="InterPro" id="IPR020846">
    <property type="entry name" value="MFS_dom"/>
</dbReference>
<dbReference type="InterPro" id="IPR036259">
    <property type="entry name" value="MFS_trans_sf"/>
</dbReference>
<evidence type="ECO:0000256" key="5">
    <source>
        <dbReference type="ARBA" id="ARBA00022989"/>
    </source>
</evidence>
<gene>
    <name evidence="10" type="primary">itr1-0</name>
    <name evidence="10" type="ORF">CTRI78_v006205</name>
</gene>
<evidence type="ECO:0000256" key="3">
    <source>
        <dbReference type="ARBA" id="ARBA00022448"/>
    </source>
</evidence>
<evidence type="ECO:0000256" key="4">
    <source>
        <dbReference type="ARBA" id="ARBA00022692"/>
    </source>
</evidence>
<evidence type="ECO:0000256" key="1">
    <source>
        <dbReference type="ARBA" id="ARBA00004141"/>
    </source>
</evidence>
<sequence length="503" mass="53955">MSPTTPDSDDKKLSTRGSLDKVNGVAKHIEQSGNSPDFDDSIEETDPSWAVWLITITVACGGLLFGYDTGVISAVLVSLKSDLGHELSSSEQELVTSITSGGALIGALMAGLPADRHGRKLGIYVGCLLFFIGSVIQAAAFSVIQMTVGRFIVGLGVGSAAMIIPLYIGELAPAKHRGRMIAFDNMSVTFGQLLAYALGAGFAEVPHGWRYMVAIGGIPPIVLGLLLPRCPESPRQLISHGKLEEATRVIRQVYPHATEEQVQAKMGHLTWAVEVEANATSGSLWDKFKELHVVPSNFRALACACAIMAISQLGVVGGTNFLFSIVNLFVIDRIGRRRILLVTVLGMSVTMVVAAVAFHWIPVSPDLKLQTASVNWAGILVLVTIILYVAFFSGGVATIAWVGTELLPLEVRALGTMMNTVTCWGCNIIISATFLTMMKSMTPSGAFGFYAGICFFGWIFVIFCYPEVNGLPLEEVRQVFSTGFGVKKANELQRMRKMAGGSA</sequence>
<dbReference type="InterPro" id="IPR003663">
    <property type="entry name" value="Sugar/inositol_transpt"/>
</dbReference>
<evidence type="ECO:0000256" key="7">
    <source>
        <dbReference type="SAM" id="MobiDB-lite"/>
    </source>
</evidence>
<dbReference type="PRINTS" id="PR00171">
    <property type="entry name" value="SUGRTRNSPORT"/>
</dbReference>
<feature type="transmembrane region" description="Helical" evidence="8">
    <location>
        <begin position="150"/>
        <end position="169"/>
    </location>
</feature>
<comment type="subcellular location">
    <subcellularLocation>
        <location evidence="1">Membrane</location>
        <topology evidence="1">Multi-pass membrane protein</topology>
    </subcellularLocation>
</comment>
<evidence type="ECO:0000256" key="2">
    <source>
        <dbReference type="ARBA" id="ARBA00010992"/>
    </source>
</evidence>